<keyword evidence="2" id="KW-0472">Membrane</keyword>
<keyword evidence="2" id="KW-0812">Transmembrane</keyword>
<dbReference type="AlphaFoldDB" id="A0AAV5T2U5"/>
<feature type="domain" description="Tyrosine-protein kinase ephrin type A/B receptor-like" evidence="3">
    <location>
        <begin position="100"/>
        <end position="147"/>
    </location>
</feature>
<evidence type="ECO:0000256" key="1">
    <source>
        <dbReference type="SAM" id="MobiDB-lite"/>
    </source>
</evidence>
<keyword evidence="5" id="KW-1185">Reference proteome</keyword>
<feature type="transmembrane region" description="Helical" evidence="2">
    <location>
        <begin position="259"/>
        <end position="285"/>
    </location>
</feature>
<feature type="compositionally biased region" description="Basic and acidic residues" evidence="1">
    <location>
        <begin position="296"/>
        <end position="309"/>
    </location>
</feature>
<accession>A0AAV5T2U5</accession>
<evidence type="ECO:0000256" key="2">
    <source>
        <dbReference type="SAM" id="Phobius"/>
    </source>
</evidence>
<dbReference type="InterPro" id="IPR011641">
    <property type="entry name" value="Tyr-kin_ephrin_A/B_rcpt-like"/>
</dbReference>
<evidence type="ECO:0000313" key="4">
    <source>
        <dbReference type="EMBL" id="GMS88862.1"/>
    </source>
</evidence>
<evidence type="ECO:0000259" key="3">
    <source>
        <dbReference type="Pfam" id="PF07699"/>
    </source>
</evidence>
<dbReference type="SMART" id="SM01411">
    <property type="entry name" value="Ephrin_rec_like"/>
    <property type="match status" value="4"/>
</dbReference>
<feature type="region of interest" description="Disordered" evidence="1">
    <location>
        <begin position="395"/>
        <end position="426"/>
    </location>
</feature>
<feature type="compositionally biased region" description="Low complexity" evidence="1">
    <location>
        <begin position="442"/>
        <end position="456"/>
    </location>
</feature>
<organism evidence="4 5">
    <name type="scientific">Pristionchus entomophagus</name>
    <dbReference type="NCBI Taxonomy" id="358040"/>
    <lineage>
        <taxon>Eukaryota</taxon>
        <taxon>Metazoa</taxon>
        <taxon>Ecdysozoa</taxon>
        <taxon>Nematoda</taxon>
        <taxon>Chromadorea</taxon>
        <taxon>Rhabditida</taxon>
        <taxon>Rhabditina</taxon>
        <taxon>Diplogasteromorpha</taxon>
        <taxon>Diplogasteroidea</taxon>
        <taxon>Neodiplogasteridae</taxon>
        <taxon>Pristionchus</taxon>
    </lineage>
</organism>
<dbReference type="Gene3D" id="2.10.50.10">
    <property type="entry name" value="Tumor Necrosis Factor Receptor, subunit A, domain 2"/>
    <property type="match status" value="1"/>
</dbReference>
<name>A0AAV5T2U5_9BILA</name>
<feature type="region of interest" description="Disordered" evidence="1">
    <location>
        <begin position="441"/>
        <end position="463"/>
    </location>
</feature>
<sequence length="494" mass="54196">SQDQSNMESCKQCPDGTITVSEGATKITDCYQNCEPGNECNFDVGVGPDGAINPCCQPCGYGRYASGTGTLQCQDCKYGMTTKEDQSTTEKDCYWPCIKGEEMNEITRQCKPCDKGMYKDSDQVGQCVGCKTGLTTAGTGSKSASDCSVLYCPINTYVNPGQKGSPNPDTFKLDDFCLPCEKGTWQPLPNSKTCDKCPDTPSTNVELPSTCRLENECSPQLEKTGCAEGMKCIAYPDNKNYYHCVEDHSEQQEGGSSLVWWQIVLIVAGSCLGVAAVVAIAVIVAMRCCNFGKKPAKDTDSFSQERRTTGDNFNSTVADKEERLDPLPTPGFEMPAVYIDPSYVYNKPPSVPPTPMAEQLPIEYQRQSNVEHPPIEYQRQSVVKTASVVRMRKRMSNASATRQSRPFSNESVSSVPSIRNPAGRSSGNYFVPSVTIRSNSESSLGSFSVRSTSSRQSDYRPRMRPDSTQIVHALIDALDEDRFRGGWDRESSIL</sequence>
<protein>
    <recommendedName>
        <fullName evidence="3">Tyrosine-protein kinase ephrin type A/B receptor-like domain-containing protein</fullName>
    </recommendedName>
</protein>
<dbReference type="Proteomes" id="UP001432027">
    <property type="component" value="Unassembled WGS sequence"/>
</dbReference>
<gene>
    <name evidence="4" type="ORF">PENTCL1PPCAC_11037</name>
</gene>
<feature type="non-terminal residue" evidence="4">
    <location>
        <position position="1"/>
    </location>
</feature>
<feature type="compositionally biased region" description="Polar residues" evidence="1">
    <location>
        <begin position="396"/>
        <end position="426"/>
    </location>
</feature>
<feature type="region of interest" description="Disordered" evidence="1">
    <location>
        <begin position="296"/>
        <end position="331"/>
    </location>
</feature>
<proteinExistence type="predicted"/>
<reference evidence="4" key="1">
    <citation type="submission" date="2023-10" db="EMBL/GenBank/DDBJ databases">
        <title>Genome assembly of Pristionchus species.</title>
        <authorList>
            <person name="Yoshida K."/>
            <person name="Sommer R.J."/>
        </authorList>
    </citation>
    <scope>NUCLEOTIDE SEQUENCE</scope>
    <source>
        <strain evidence="4">RS0144</strain>
    </source>
</reference>
<comment type="caution">
    <text evidence="4">The sequence shown here is derived from an EMBL/GenBank/DDBJ whole genome shotgun (WGS) entry which is preliminary data.</text>
</comment>
<dbReference type="SUPFAM" id="SSF57184">
    <property type="entry name" value="Growth factor receptor domain"/>
    <property type="match status" value="1"/>
</dbReference>
<keyword evidence="2" id="KW-1133">Transmembrane helix</keyword>
<dbReference type="InterPro" id="IPR009030">
    <property type="entry name" value="Growth_fac_rcpt_cys_sf"/>
</dbReference>
<evidence type="ECO:0000313" key="5">
    <source>
        <dbReference type="Proteomes" id="UP001432027"/>
    </source>
</evidence>
<dbReference type="Pfam" id="PF07699">
    <property type="entry name" value="Ephrin_rec_like"/>
    <property type="match status" value="1"/>
</dbReference>
<dbReference type="EMBL" id="BTSX01000003">
    <property type="protein sequence ID" value="GMS88862.1"/>
    <property type="molecule type" value="Genomic_DNA"/>
</dbReference>